<comment type="caution">
    <text evidence="4">The sequence shown here is derived from an EMBL/GenBank/DDBJ whole genome shotgun (WGS) entry which is preliminary data.</text>
</comment>
<evidence type="ECO:0000259" key="2">
    <source>
        <dbReference type="Pfam" id="PF13086"/>
    </source>
</evidence>
<feature type="compositionally biased region" description="Acidic residues" evidence="1">
    <location>
        <begin position="706"/>
        <end position="730"/>
    </location>
</feature>
<dbReference type="OrthoDB" id="6513042at2759"/>
<dbReference type="InterPro" id="IPR041677">
    <property type="entry name" value="DNA2/NAM7_AAA_11"/>
</dbReference>
<keyword evidence="4" id="KW-0547">Nucleotide-binding</keyword>
<dbReference type="InterPro" id="IPR041679">
    <property type="entry name" value="DNA2/NAM7-like_C"/>
</dbReference>
<dbReference type="SUPFAM" id="SSF52540">
    <property type="entry name" value="P-loop containing nucleoside triphosphate hydrolases"/>
    <property type="match status" value="1"/>
</dbReference>
<evidence type="ECO:0000256" key="1">
    <source>
        <dbReference type="SAM" id="MobiDB-lite"/>
    </source>
</evidence>
<keyword evidence="4" id="KW-0067">ATP-binding</keyword>
<keyword evidence="4" id="KW-0378">Hydrolase</keyword>
<dbReference type="FunFam" id="3.40.50.300:FF:002371">
    <property type="entry name" value="Predicted protein"/>
    <property type="match status" value="1"/>
</dbReference>
<protein>
    <submittedName>
        <fullName evidence="4">Helicase MAGATAMA 3</fullName>
    </submittedName>
</protein>
<dbReference type="AlphaFoldDB" id="A0A3L6PTX2"/>
<accession>A0A3L6PTX2</accession>
<sequence>MAVEKSGGAAAAASSSSATSTLDRFQKIVLSWDYLRLVAESKGGKQGKGLQRVKDTYESVADYLGVFEPLLFEEVKAQIVRGRSDEEDGDAGLDWQRVAVGLCAESEGFHKFSMAAENEFRETVSENDLLLLSKEKFEEGVTPTAYAFALVEQRGGSANISLRAFVAGEIQNLNVSKPVESPRLQHFASILAAESSTLWILKVCSLSTIMREFTAMHSVASLPFKNLILSAAEKHKDGDDQSRAWNVPQPLMDHLKTNLNDSQLEAVNGPPGTGKTQTILGLLSAVLHSAPARMKTKGGFDVQKHGPELDIDGKYVENSRSPRIRDENNNTYNPKIVRIGVKAHHSVKAVSMDYLIQQKLSGVDRTLDGGRRGAGEYDRIRASILDEAAIVFSTLSFSGSSIFSRMSRAFDVVIIDEAAQAVGDPVQLPATVISSTAQKLGYGTSLFKRFQGAGFPVQMLNIQYRMHPEISIFPSKEFYEGVLQDGEGLSKKRPWHSYTCFGPFCFFDVDGVESQPPGSGSWVNQDEVEFITLLYQQLAMCYPELKSSSEVAVISPYRQQMKLLKDNFRLTFGDQSKEVIDVNTVDGFQGREREVVIFTCVRCDKEQKIGFVSDFRRMNVAITRARSAVVGSTSTLQKDEHWNNLVESAKERNRYFKVPKPFGAFFAEDNLKTMVVQRDPPAEPKAEALEAMNEEVHRQGLVNVDAADDQADAGDDDDAAMDADDGGGDD</sequence>
<dbReference type="InterPro" id="IPR027417">
    <property type="entry name" value="P-loop_NTPase"/>
</dbReference>
<proteinExistence type="predicted"/>
<dbReference type="CDD" id="cd18808">
    <property type="entry name" value="SF1_C_Upf1"/>
    <property type="match status" value="1"/>
</dbReference>
<dbReference type="InterPro" id="IPR045055">
    <property type="entry name" value="DNA2/NAM7-like"/>
</dbReference>
<dbReference type="PANTHER" id="PTHR10887:SF538">
    <property type="entry name" value="HELICASE MAGATAMA 3-RELATED"/>
    <property type="match status" value="1"/>
</dbReference>
<evidence type="ECO:0000313" key="5">
    <source>
        <dbReference type="Proteomes" id="UP000275267"/>
    </source>
</evidence>
<feature type="domain" description="DNA2/NAM7 helicase helicase" evidence="2">
    <location>
        <begin position="377"/>
        <end position="422"/>
    </location>
</feature>
<evidence type="ECO:0000313" key="4">
    <source>
        <dbReference type="EMBL" id="RLM64493.1"/>
    </source>
</evidence>
<reference evidence="5" key="1">
    <citation type="journal article" date="2019" name="Nat. Commun.">
        <title>The genome of broomcorn millet.</title>
        <authorList>
            <person name="Zou C."/>
            <person name="Miki D."/>
            <person name="Li D."/>
            <person name="Tang Q."/>
            <person name="Xiao L."/>
            <person name="Rajput S."/>
            <person name="Deng P."/>
            <person name="Jia W."/>
            <person name="Huang R."/>
            <person name="Zhang M."/>
            <person name="Sun Y."/>
            <person name="Hu J."/>
            <person name="Fu X."/>
            <person name="Schnable P.S."/>
            <person name="Li F."/>
            <person name="Zhang H."/>
            <person name="Feng B."/>
            <person name="Zhu X."/>
            <person name="Liu R."/>
            <person name="Schnable J.C."/>
            <person name="Zhu J.-K."/>
            <person name="Zhang H."/>
        </authorList>
    </citation>
    <scope>NUCLEOTIDE SEQUENCE [LARGE SCALE GENOMIC DNA]</scope>
</reference>
<dbReference type="CDD" id="cd18042">
    <property type="entry name" value="DEXXQc_SETX"/>
    <property type="match status" value="1"/>
</dbReference>
<dbReference type="EMBL" id="PQIB02000015">
    <property type="protein sequence ID" value="RLM64493.1"/>
    <property type="molecule type" value="Genomic_DNA"/>
</dbReference>
<keyword evidence="4" id="KW-0347">Helicase</keyword>
<feature type="domain" description="DNA2/NAM7 helicase helicase" evidence="2">
    <location>
        <begin position="255"/>
        <end position="361"/>
    </location>
</feature>
<dbReference type="Gene3D" id="3.40.50.300">
    <property type="entry name" value="P-loop containing nucleotide triphosphate hydrolases"/>
    <property type="match status" value="2"/>
</dbReference>
<dbReference type="Pfam" id="PF13086">
    <property type="entry name" value="AAA_11"/>
    <property type="match status" value="2"/>
</dbReference>
<dbReference type="InterPro" id="IPR047187">
    <property type="entry name" value="SF1_C_Upf1"/>
</dbReference>
<evidence type="ECO:0000259" key="3">
    <source>
        <dbReference type="Pfam" id="PF13087"/>
    </source>
</evidence>
<dbReference type="STRING" id="4540.A0A3L6PTX2"/>
<feature type="region of interest" description="Disordered" evidence="1">
    <location>
        <begin position="696"/>
        <end position="730"/>
    </location>
</feature>
<dbReference type="PANTHER" id="PTHR10887">
    <property type="entry name" value="DNA2/NAM7 HELICASE FAMILY"/>
    <property type="match status" value="1"/>
</dbReference>
<name>A0A3L6PTX2_PANMI</name>
<keyword evidence="5" id="KW-1185">Reference proteome</keyword>
<gene>
    <name evidence="4" type="ORF">C2845_PM16G07560</name>
</gene>
<dbReference type="GO" id="GO:0004386">
    <property type="term" value="F:helicase activity"/>
    <property type="evidence" value="ECO:0007669"/>
    <property type="project" value="UniProtKB-KW"/>
</dbReference>
<dbReference type="Pfam" id="PF13087">
    <property type="entry name" value="AAA_12"/>
    <property type="match status" value="1"/>
</dbReference>
<organism evidence="4 5">
    <name type="scientific">Panicum miliaceum</name>
    <name type="common">Proso millet</name>
    <name type="synonym">Broomcorn millet</name>
    <dbReference type="NCBI Taxonomy" id="4540"/>
    <lineage>
        <taxon>Eukaryota</taxon>
        <taxon>Viridiplantae</taxon>
        <taxon>Streptophyta</taxon>
        <taxon>Embryophyta</taxon>
        <taxon>Tracheophyta</taxon>
        <taxon>Spermatophyta</taxon>
        <taxon>Magnoliopsida</taxon>
        <taxon>Liliopsida</taxon>
        <taxon>Poales</taxon>
        <taxon>Poaceae</taxon>
        <taxon>PACMAD clade</taxon>
        <taxon>Panicoideae</taxon>
        <taxon>Panicodae</taxon>
        <taxon>Paniceae</taxon>
        <taxon>Panicinae</taxon>
        <taxon>Panicum</taxon>
        <taxon>Panicum sect. Panicum</taxon>
    </lineage>
</organism>
<feature type="domain" description="DNA2/NAM7 helicase-like C-terminal" evidence="3">
    <location>
        <begin position="442"/>
        <end position="630"/>
    </location>
</feature>
<dbReference type="Proteomes" id="UP000275267">
    <property type="component" value="Unassembled WGS sequence"/>
</dbReference>